<dbReference type="PANTHER" id="PTHR46401">
    <property type="entry name" value="GLYCOSYLTRANSFERASE WBBK-RELATED"/>
    <property type="match status" value="1"/>
</dbReference>
<protein>
    <submittedName>
        <fullName evidence="5">Glycosyltransferase involved in cell wall biosynthesis</fullName>
    </submittedName>
</protein>
<evidence type="ECO:0000256" key="1">
    <source>
        <dbReference type="ARBA" id="ARBA00022676"/>
    </source>
</evidence>
<feature type="domain" description="Glycosyl transferase family 1" evidence="3">
    <location>
        <begin position="180"/>
        <end position="319"/>
    </location>
</feature>
<evidence type="ECO:0000313" key="5">
    <source>
        <dbReference type="EMBL" id="PRY70467.1"/>
    </source>
</evidence>
<keyword evidence="2 5" id="KW-0808">Transferase</keyword>
<dbReference type="InterPro" id="IPR001296">
    <property type="entry name" value="Glyco_trans_1"/>
</dbReference>
<proteinExistence type="predicted"/>
<comment type="caution">
    <text evidence="5">The sequence shown here is derived from an EMBL/GenBank/DDBJ whole genome shotgun (WGS) entry which is preliminary data.</text>
</comment>
<dbReference type="EMBL" id="PVTL01000001">
    <property type="protein sequence ID" value="PRY70467.1"/>
    <property type="molecule type" value="Genomic_DNA"/>
</dbReference>
<dbReference type="SUPFAM" id="SSF53756">
    <property type="entry name" value="UDP-Glycosyltransferase/glycogen phosphorylase"/>
    <property type="match status" value="1"/>
</dbReference>
<dbReference type="PANTHER" id="PTHR46401:SF8">
    <property type="entry name" value="BLL6006 PROTEIN"/>
    <property type="match status" value="1"/>
</dbReference>
<evidence type="ECO:0000259" key="3">
    <source>
        <dbReference type="Pfam" id="PF00534"/>
    </source>
</evidence>
<reference evidence="5 6" key="1">
    <citation type="submission" date="2018-03" db="EMBL/GenBank/DDBJ databases">
        <title>Genomic Encyclopedia of Type Strains, Phase III (KMG-III): the genomes of soil and plant-associated and newly described type strains.</title>
        <authorList>
            <person name="Whitman W."/>
        </authorList>
    </citation>
    <scope>NUCLEOTIDE SEQUENCE [LARGE SCALE GENOMIC DNA]</scope>
    <source>
        <strain evidence="5 6">CGMCC 1.12484</strain>
    </source>
</reference>
<evidence type="ECO:0000256" key="2">
    <source>
        <dbReference type="ARBA" id="ARBA00022679"/>
    </source>
</evidence>
<dbReference type="RefSeq" id="WP_106209620.1">
    <property type="nucleotide sequence ID" value="NZ_PVTL01000001.1"/>
</dbReference>
<dbReference type="OrthoDB" id="9801609at2"/>
<feature type="domain" description="Glycosyltransferase subfamily 4-like N-terminal" evidence="4">
    <location>
        <begin position="17"/>
        <end position="172"/>
    </location>
</feature>
<dbReference type="InterPro" id="IPR028098">
    <property type="entry name" value="Glyco_trans_4-like_N"/>
</dbReference>
<dbReference type="Gene3D" id="3.40.50.2000">
    <property type="entry name" value="Glycogen Phosphorylase B"/>
    <property type="match status" value="2"/>
</dbReference>
<dbReference type="Proteomes" id="UP000237983">
    <property type="component" value="Unassembled WGS sequence"/>
</dbReference>
<keyword evidence="6" id="KW-1185">Reference proteome</keyword>
<gene>
    <name evidence="5" type="ORF">B0I08_101603</name>
</gene>
<accession>A0A2T0VJS1</accession>
<name>A0A2T0VJS1_9MICO</name>
<evidence type="ECO:0000259" key="4">
    <source>
        <dbReference type="Pfam" id="PF13439"/>
    </source>
</evidence>
<organism evidence="5 6">
    <name type="scientific">Glaciihabitans tibetensis</name>
    <dbReference type="NCBI Taxonomy" id="1266600"/>
    <lineage>
        <taxon>Bacteria</taxon>
        <taxon>Bacillati</taxon>
        <taxon>Actinomycetota</taxon>
        <taxon>Actinomycetes</taxon>
        <taxon>Micrococcales</taxon>
        <taxon>Microbacteriaceae</taxon>
        <taxon>Glaciihabitans</taxon>
    </lineage>
</organism>
<dbReference type="CDD" id="cd03809">
    <property type="entry name" value="GT4_MtfB-like"/>
    <property type="match status" value="1"/>
</dbReference>
<dbReference type="Pfam" id="PF13439">
    <property type="entry name" value="Glyco_transf_4"/>
    <property type="match status" value="1"/>
</dbReference>
<sequence length="358" mass="40089">MKILFDCRYTRLERHDGISRYTAGLVTALSELHPLTMMISDRRQLTMLPDLPWVMGPSPTGVTEPLASLMINKFTPDVVFTPMQTLGPWGRRFGLVSTVHDLIYYSNPTPPRNLSWPIRLVWRLYHLSWAPQRLLLRSADEHVAVSETTRQLMLRHRLTPHAITIVSDAVETPESVRDEPPTGRDLVYMGSFMPYKNVELLMRAMHLLPGYHLHLLSRASDADQQRLAVLAPAGSVTFHGGVTDARYQELLLSATALVTASRAEGFGLPLVESMALGTPVVVSDIPVFREIGGDAAGYFDPESPSSFASAVRALEDEAEWMSRSRRSVQQAQPYSWEHSAHALLQVLRRVVATRATEK</sequence>
<keyword evidence="1" id="KW-0328">Glycosyltransferase</keyword>
<dbReference type="AlphaFoldDB" id="A0A2T0VJS1"/>
<evidence type="ECO:0000313" key="6">
    <source>
        <dbReference type="Proteomes" id="UP000237983"/>
    </source>
</evidence>
<dbReference type="Pfam" id="PF00534">
    <property type="entry name" value="Glycos_transf_1"/>
    <property type="match status" value="1"/>
</dbReference>
<dbReference type="GO" id="GO:0016757">
    <property type="term" value="F:glycosyltransferase activity"/>
    <property type="evidence" value="ECO:0007669"/>
    <property type="project" value="UniProtKB-KW"/>
</dbReference>